<dbReference type="Pfam" id="PF05462">
    <property type="entry name" value="Dicty_CAR"/>
    <property type="match status" value="1"/>
</dbReference>
<evidence type="ECO:0000313" key="7">
    <source>
        <dbReference type="Proteomes" id="UP000735302"/>
    </source>
</evidence>
<dbReference type="GO" id="GO:0004930">
    <property type="term" value="F:G protein-coupled receptor activity"/>
    <property type="evidence" value="ECO:0007669"/>
    <property type="project" value="TreeGrafter"/>
</dbReference>
<evidence type="ECO:0000256" key="4">
    <source>
        <dbReference type="ARBA" id="ARBA00023136"/>
    </source>
</evidence>
<keyword evidence="2 5" id="KW-0812">Transmembrane</keyword>
<dbReference type="AlphaFoldDB" id="A0AAV4C207"/>
<dbReference type="EMBL" id="BLXT01005746">
    <property type="protein sequence ID" value="GFO25387.1"/>
    <property type="molecule type" value="Genomic_DNA"/>
</dbReference>
<comment type="caution">
    <text evidence="6">The sequence shown here is derived from an EMBL/GenBank/DDBJ whole genome shotgun (WGS) entry which is preliminary data.</text>
</comment>
<name>A0AAV4C207_9GAST</name>
<organism evidence="6 7">
    <name type="scientific">Plakobranchus ocellatus</name>
    <dbReference type="NCBI Taxonomy" id="259542"/>
    <lineage>
        <taxon>Eukaryota</taxon>
        <taxon>Metazoa</taxon>
        <taxon>Spiralia</taxon>
        <taxon>Lophotrochozoa</taxon>
        <taxon>Mollusca</taxon>
        <taxon>Gastropoda</taxon>
        <taxon>Heterobranchia</taxon>
        <taxon>Euthyneura</taxon>
        <taxon>Panpulmonata</taxon>
        <taxon>Sacoglossa</taxon>
        <taxon>Placobranchoidea</taxon>
        <taxon>Plakobranchidae</taxon>
        <taxon>Plakobranchus</taxon>
    </lineage>
</organism>
<protein>
    <submittedName>
        <fullName evidence="6">Cyclic amp receptor-like protein a</fullName>
    </submittedName>
</protein>
<sequence>MPDWMVLLCVSCLTFNLFMNVIKQTVTEKYEWLYIGICVGIPLIISLLPFSTDRYGPAGAWCWIVDDIGWRMGIWYGPLFFIIVFMMVTYGYIIYVLSRKVGIYLVLQNALSPNHRVFALVLLASISAPLHGALNAIVFGLDKDTLKKLRPSEIKLALFSRNSRQMVREYPQYATFGSAMGGLLSESEEEPE</sequence>
<reference evidence="6 7" key="1">
    <citation type="journal article" date="2021" name="Elife">
        <title>Chloroplast acquisition without the gene transfer in kleptoplastic sea slugs, Plakobranchus ocellatus.</title>
        <authorList>
            <person name="Maeda T."/>
            <person name="Takahashi S."/>
            <person name="Yoshida T."/>
            <person name="Shimamura S."/>
            <person name="Takaki Y."/>
            <person name="Nagai Y."/>
            <person name="Toyoda A."/>
            <person name="Suzuki Y."/>
            <person name="Arimoto A."/>
            <person name="Ishii H."/>
            <person name="Satoh N."/>
            <person name="Nishiyama T."/>
            <person name="Hasebe M."/>
            <person name="Maruyama T."/>
            <person name="Minagawa J."/>
            <person name="Obokata J."/>
            <person name="Shigenobu S."/>
        </authorList>
    </citation>
    <scope>NUCLEOTIDE SEQUENCE [LARGE SCALE GENOMIC DNA]</scope>
</reference>
<dbReference type="GO" id="GO:0005886">
    <property type="term" value="C:plasma membrane"/>
    <property type="evidence" value="ECO:0007669"/>
    <property type="project" value="TreeGrafter"/>
</dbReference>
<feature type="transmembrane region" description="Helical" evidence="5">
    <location>
        <begin position="117"/>
        <end position="141"/>
    </location>
</feature>
<feature type="transmembrane region" description="Helical" evidence="5">
    <location>
        <begin position="73"/>
        <end position="97"/>
    </location>
</feature>
<dbReference type="Proteomes" id="UP000735302">
    <property type="component" value="Unassembled WGS sequence"/>
</dbReference>
<evidence type="ECO:0000256" key="2">
    <source>
        <dbReference type="ARBA" id="ARBA00022692"/>
    </source>
</evidence>
<evidence type="ECO:0000256" key="5">
    <source>
        <dbReference type="SAM" id="Phobius"/>
    </source>
</evidence>
<evidence type="ECO:0000313" key="6">
    <source>
        <dbReference type="EMBL" id="GFO25387.1"/>
    </source>
</evidence>
<evidence type="ECO:0000256" key="3">
    <source>
        <dbReference type="ARBA" id="ARBA00022989"/>
    </source>
</evidence>
<gene>
    <name evidence="6" type="ORF">PoB_005189200</name>
</gene>
<dbReference type="PANTHER" id="PTHR23112:SF43">
    <property type="entry name" value="CYCLIC AMP RECEPTOR-LIKE PROTEIN A"/>
    <property type="match status" value="1"/>
</dbReference>
<keyword evidence="7" id="KW-1185">Reference proteome</keyword>
<comment type="subcellular location">
    <subcellularLocation>
        <location evidence="1">Membrane</location>
        <topology evidence="1">Multi-pass membrane protein</topology>
    </subcellularLocation>
</comment>
<dbReference type="Gene3D" id="1.20.1070.10">
    <property type="entry name" value="Rhodopsin 7-helix transmembrane proteins"/>
    <property type="match status" value="1"/>
</dbReference>
<proteinExistence type="predicted"/>
<accession>A0AAV4C207</accession>
<dbReference type="GO" id="GO:0007189">
    <property type="term" value="P:adenylate cyclase-activating G protein-coupled receptor signaling pathway"/>
    <property type="evidence" value="ECO:0007669"/>
    <property type="project" value="TreeGrafter"/>
</dbReference>
<keyword evidence="4 5" id="KW-0472">Membrane</keyword>
<feature type="transmembrane region" description="Helical" evidence="5">
    <location>
        <begin position="33"/>
        <end position="52"/>
    </location>
</feature>
<keyword evidence="6" id="KW-0675">Receptor</keyword>
<dbReference type="PANTHER" id="PTHR23112">
    <property type="entry name" value="G PROTEIN-COUPLED RECEPTOR 157-RELATED"/>
    <property type="match status" value="1"/>
</dbReference>
<keyword evidence="3 5" id="KW-1133">Transmembrane helix</keyword>
<evidence type="ECO:0000256" key="1">
    <source>
        <dbReference type="ARBA" id="ARBA00004141"/>
    </source>
</evidence>